<evidence type="ECO:0000313" key="9">
    <source>
        <dbReference type="EMBL" id="MPM34877.1"/>
    </source>
</evidence>
<keyword evidence="4 9" id="KW-0436">Ligase</keyword>
<dbReference type="Pfam" id="PF10437">
    <property type="entry name" value="Lip_prot_lig_C"/>
    <property type="match status" value="1"/>
</dbReference>
<keyword evidence="5" id="KW-0547">Nucleotide-binding</keyword>
<evidence type="ECO:0000256" key="1">
    <source>
        <dbReference type="ARBA" id="ARBA00005085"/>
    </source>
</evidence>
<dbReference type="Gene3D" id="3.30.930.10">
    <property type="entry name" value="Bira Bifunctional Protein, Domain 2"/>
    <property type="match status" value="1"/>
</dbReference>
<comment type="pathway">
    <text evidence="1">Protein modification; protein lipoylation via exogenous pathway; protein N(6)-(lipoyl)lysine from lipoate: step 2/2.</text>
</comment>
<dbReference type="SUPFAM" id="SSF82649">
    <property type="entry name" value="SufE/NifU"/>
    <property type="match status" value="1"/>
</dbReference>
<evidence type="ECO:0000256" key="2">
    <source>
        <dbReference type="ARBA" id="ARBA00005124"/>
    </source>
</evidence>
<dbReference type="InterPro" id="IPR004562">
    <property type="entry name" value="LipoylTrfase_LipoateP_Ligase"/>
</dbReference>
<dbReference type="GO" id="GO:0017118">
    <property type="term" value="F:lipoyltransferase activity"/>
    <property type="evidence" value="ECO:0007669"/>
    <property type="project" value="TreeGrafter"/>
</dbReference>
<evidence type="ECO:0000256" key="4">
    <source>
        <dbReference type="ARBA" id="ARBA00022598"/>
    </source>
</evidence>
<reference evidence="9" key="1">
    <citation type="submission" date="2019-08" db="EMBL/GenBank/DDBJ databases">
        <authorList>
            <person name="Kucharzyk K."/>
            <person name="Murdoch R.W."/>
            <person name="Higgins S."/>
            <person name="Loffler F."/>
        </authorList>
    </citation>
    <scope>NUCLEOTIDE SEQUENCE</scope>
</reference>
<evidence type="ECO:0000256" key="3">
    <source>
        <dbReference type="ARBA" id="ARBA00012367"/>
    </source>
</evidence>
<dbReference type="InterPro" id="IPR004143">
    <property type="entry name" value="BPL_LPL_catalytic"/>
</dbReference>
<proteinExistence type="predicted"/>
<name>A0A644Z2Q8_9ZZZZ</name>
<gene>
    <name evidence="9" type="primary">lplJ_12</name>
    <name evidence="9" type="ORF">SDC9_81467</name>
</gene>
<dbReference type="CDD" id="cd16443">
    <property type="entry name" value="LplA"/>
    <property type="match status" value="1"/>
</dbReference>
<dbReference type="GO" id="GO:0009249">
    <property type="term" value="P:protein lipoylation"/>
    <property type="evidence" value="ECO:0007669"/>
    <property type="project" value="InterPro"/>
</dbReference>
<protein>
    <recommendedName>
        <fullName evidence="3">lipoate--protein ligase</fullName>
        <ecNumber evidence="3">6.3.1.20</ecNumber>
    </recommendedName>
</protein>
<evidence type="ECO:0000259" key="8">
    <source>
        <dbReference type="PROSITE" id="PS51733"/>
    </source>
</evidence>
<evidence type="ECO:0000256" key="6">
    <source>
        <dbReference type="ARBA" id="ARBA00022840"/>
    </source>
</evidence>
<accession>A0A644Z2Q8</accession>
<comment type="caution">
    <text evidence="9">The sequence shown here is derived from an EMBL/GenBank/DDBJ whole genome shotgun (WGS) entry which is preliminary data.</text>
</comment>
<dbReference type="PANTHER" id="PTHR12561:SF3">
    <property type="entry name" value="LIPOYLTRANSFERASE 1, MITOCHONDRIAL"/>
    <property type="match status" value="1"/>
</dbReference>
<dbReference type="UniPathway" id="UPA00537">
    <property type="reaction ID" value="UER00594"/>
</dbReference>
<dbReference type="GO" id="GO:0005524">
    <property type="term" value="F:ATP binding"/>
    <property type="evidence" value="ECO:0007669"/>
    <property type="project" value="UniProtKB-KW"/>
</dbReference>
<dbReference type="PANTHER" id="PTHR12561">
    <property type="entry name" value="LIPOATE-PROTEIN LIGASE"/>
    <property type="match status" value="1"/>
</dbReference>
<dbReference type="InterPro" id="IPR019491">
    <property type="entry name" value="Lipoate_protein_ligase_C"/>
</dbReference>
<dbReference type="SUPFAM" id="SSF55681">
    <property type="entry name" value="Class II aaRS and biotin synthetases"/>
    <property type="match status" value="1"/>
</dbReference>
<keyword evidence="6" id="KW-0067">ATP-binding</keyword>
<comment type="pathway">
    <text evidence="2">Protein modification; protein lipoylation via exogenous pathway; protein N(6)-(lipoyl)lysine from lipoate: step 1/2.</text>
</comment>
<organism evidence="9">
    <name type="scientific">bioreactor metagenome</name>
    <dbReference type="NCBI Taxonomy" id="1076179"/>
    <lineage>
        <taxon>unclassified sequences</taxon>
        <taxon>metagenomes</taxon>
        <taxon>ecological metagenomes</taxon>
    </lineage>
</organism>
<dbReference type="GO" id="GO:0016979">
    <property type="term" value="F:lipoate-protein ligase activity"/>
    <property type="evidence" value="ECO:0007669"/>
    <property type="project" value="UniProtKB-EC"/>
</dbReference>
<sequence length="330" mass="37825">MYYIIDNSTDPQWNLAAEEYLFKKISKPVFRLWRNKPSIIIGLHQNAFAEINLDYVKSNNIPVIRRLSGGGAVFHDLGNVNFTFIDNKIPGEETPAMFARFTKPIIDALAGLGVKASLKGRNDLVIEDRKFSGNAVAVYKERILQHGTLLFSASMANLSEALANRPEHFKGKAVQSNRARVTNISEHLSQPMNVDEFVTYMEQYITGGNSSKYTRYNYTSEDLSEISRLTMEKYSRDSWNFGSSPNYGYSKTSRFEWGILELYMEVNKGIIEDIRFFGSYFFTKETEQLEKLLKGSPHTFEAINEVAEKTNLSDYFNNITGEEFLSMFWQ</sequence>
<dbReference type="GO" id="GO:0005737">
    <property type="term" value="C:cytoplasm"/>
    <property type="evidence" value="ECO:0007669"/>
    <property type="project" value="TreeGrafter"/>
</dbReference>
<dbReference type="EMBL" id="VSSQ01007109">
    <property type="protein sequence ID" value="MPM34877.1"/>
    <property type="molecule type" value="Genomic_DNA"/>
</dbReference>
<dbReference type="PROSITE" id="PS51733">
    <property type="entry name" value="BPL_LPL_CATALYTIC"/>
    <property type="match status" value="1"/>
</dbReference>
<dbReference type="InterPro" id="IPR045864">
    <property type="entry name" value="aa-tRNA-synth_II/BPL/LPL"/>
</dbReference>
<dbReference type="Pfam" id="PF21948">
    <property type="entry name" value="LplA-B_cat"/>
    <property type="match status" value="1"/>
</dbReference>
<dbReference type="NCBIfam" id="TIGR00545">
    <property type="entry name" value="lipoyltrans"/>
    <property type="match status" value="1"/>
</dbReference>
<evidence type="ECO:0000256" key="5">
    <source>
        <dbReference type="ARBA" id="ARBA00022741"/>
    </source>
</evidence>
<feature type="domain" description="BPL/LPL catalytic" evidence="8">
    <location>
        <begin position="24"/>
        <end position="205"/>
    </location>
</feature>
<dbReference type="Gene3D" id="3.30.390.50">
    <property type="entry name" value="CO dehydrogenase flavoprotein, C-terminal domain"/>
    <property type="match status" value="1"/>
</dbReference>
<dbReference type="EC" id="6.3.1.20" evidence="3"/>
<dbReference type="AlphaFoldDB" id="A0A644Z2Q8"/>
<evidence type="ECO:0000256" key="7">
    <source>
        <dbReference type="ARBA" id="ARBA00048037"/>
    </source>
</evidence>
<comment type="catalytic activity">
    <reaction evidence="7">
        <text>L-lysyl-[lipoyl-carrier protein] + (R)-lipoate + ATP = N(6)-[(R)-lipoyl]-L-lysyl-[lipoyl-carrier protein] + AMP + diphosphate + H(+)</text>
        <dbReference type="Rhea" id="RHEA:49288"/>
        <dbReference type="Rhea" id="RHEA-COMP:10500"/>
        <dbReference type="Rhea" id="RHEA-COMP:10502"/>
        <dbReference type="ChEBI" id="CHEBI:15378"/>
        <dbReference type="ChEBI" id="CHEBI:29969"/>
        <dbReference type="ChEBI" id="CHEBI:30616"/>
        <dbReference type="ChEBI" id="CHEBI:33019"/>
        <dbReference type="ChEBI" id="CHEBI:83088"/>
        <dbReference type="ChEBI" id="CHEBI:83099"/>
        <dbReference type="ChEBI" id="CHEBI:456215"/>
        <dbReference type="EC" id="6.3.1.20"/>
    </reaction>
</comment>